<proteinExistence type="inferred from homology"/>
<dbReference type="InterPro" id="IPR050357">
    <property type="entry name" value="Arrestin_domain-protein"/>
</dbReference>
<dbReference type="VEuPathDB" id="FungiDB:ASPBRDRAFT_198194"/>
<sequence>MVITSLFRAGSLPEKTPTYFGIRLDTDVLWLPGDSSTAGYCHVTGKVVICLNEPLCVKDIKLHFEGRRYMNWDRNFPNFQSSHQHMPFWERLFMYQTWNFLHSKGTSSRTTLAPGNHEFPFTFCLSNNTPDTIEGLGDCRVRYHLKATLGTAGGRRIEADTQVRVRRMYRSLLVPEPKMLQDIWPQKIIYRVSLPFQAYTFGSVIPIKYQFIPLRKGLQIASIHSEVKETHKALQPSLSTRSRIVAKDDHDSSDWDDFRAVSDDEGCWYSTTRFLRLPNEPKECLQSLTTNFLHIEHTLSTQIKLLNPDGHHSAVFLDIPITIHFALPHLPEDPFVSSLLQALREIDESCDQPLPCYDTHALDRKADDILSVAGDDAAGLPEPPSYCQLGNISKPPSYATAVLSDASLPVPFNEAYV</sequence>
<comment type="similarity">
    <text evidence="1">Belongs to the arrestin family.</text>
</comment>
<dbReference type="EMBL" id="KV878688">
    <property type="protein sequence ID" value="OJJ69538.1"/>
    <property type="molecule type" value="Genomic_DNA"/>
</dbReference>
<dbReference type="Pfam" id="PF00339">
    <property type="entry name" value="Arrestin_N"/>
    <property type="match status" value="1"/>
</dbReference>
<evidence type="ECO:0000256" key="2">
    <source>
        <dbReference type="ARBA" id="ARBA00022786"/>
    </source>
</evidence>
<evidence type="ECO:0000259" key="4">
    <source>
        <dbReference type="SMART" id="SM01017"/>
    </source>
</evidence>
<dbReference type="GO" id="GO:0030674">
    <property type="term" value="F:protein-macromolecule adaptor activity"/>
    <property type="evidence" value="ECO:0007669"/>
    <property type="project" value="TreeGrafter"/>
</dbReference>
<dbReference type="Gene3D" id="2.60.40.640">
    <property type="match status" value="1"/>
</dbReference>
<dbReference type="GO" id="GO:0070086">
    <property type="term" value="P:ubiquitin-dependent endocytosis"/>
    <property type="evidence" value="ECO:0007669"/>
    <property type="project" value="TreeGrafter"/>
</dbReference>
<dbReference type="PANTHER" id="PTHR11188">
    <property type="entry name" value="ARRESTIN DOMAIN CONTAINING PROTEIN"/>
    <property type="match status" value="1"/>
</dbReference>
<keyword evidence="6" id="KW-1185">Reference proteome</keyword>
<dbReference type="InterPro" id="IPR011021">
    <property type="entry name" value="Arrestin-like_N"/>
</dbReference>
<evidence type="ECO:0000256" key="3">
    <source>
        <dbReference type="ARBA" id="ARBA00038766"/>
    </source>
</evidence>
<dbReference type="InterPro" id="IPR011022">
    <property type="entry name" value="Arrestin_C-like"/>
</dbReference>
<dbReference type="OrthoDB" id="2333384at2759"/>
<gene>
    <name evidence="5" type="ORF">ASPBRDRAFT_198194</name>
</gene>
<organism evidence="5 6">
    <name type="scientific">Aspergillus brasiliensis (strain CBS 101740 / IMI 381727 / IBT 21946)</name>
    <dbReference type="NCBI Taxonomy" id="767769"/>
    <lineage>
        <taxon>Eukaryota</taxon>
        <taxon>Fungi</taxon>
        <taxon>Dikarya</taxon>
        <taxon>Ascomycota</taxon>
        <taxon>Pezizomycotina</taxon>
        <taxon>Eurotiomycetes</taxon>
        <taxon>Eurotiomycetidae</taxon>
        <taxon>Eurotiales</taxon>
        <taxon>Aspergillaceae</taxon>
        <taxon>Aspergillus</taxon>
        <taxon>Aspergillus subgen. Circumdati</taxon>
    </lineage>
</organism>
<dbReference type="STRING" id="767769.A0A1L9UCY4"/>
<dbReference type="AlphaFoldDB" id="A0A1L9UCY4"/>
<accession>A0A1L9UCY4</accession>
<dbReference type="SMART" id="SM01017">
    <property type="entry name" value="Arrestin_C"/>
    <property type="match status" value="1"/>
</dbReference>
<dbReference type="Pfam" id="PF02752">
    <property type="entry name" value="Arrestin_C"/>
    <property type="match status" value="1"/>
</dbReference>
<comment type="subunit">
    <text evidence="3">Interacts with hulA.</text>
</comment>
<dbReference type="GO" id="GO:0005829">
    <property type="term" value="C:cytosol"/>
    <property type="evidence" value="ECO:0007669"/>
    <property type="project" value="TreeGrafter"/>
</dbReference>
<dbReference type="RefSeq" id="XP_067476787.1">
    <property type="nucleotide sequence ID" value="XM_067621183.1"/>
</dbReference>
<protein>
    <recommendedName>
        <fullName evidence="4">Arrestin C-terminal-like domain-containing protein</fullName>
    </recommendedName>
</protein>
<dbReference type="Proteomes" id="UP000184499">
    <property type="component" value="Unassembled WGS sequence"/>
</dbReference>
<dbReference type="InterPro" id="IPR014756">
    <property type="entry name" value="Ig_E-set"/>
</dbReference>
<dbReference type="SUPFAM" id="SSF81296">
    <property type="entry name" value="E set domains"/>
    <property type="match status" value="1"/>
</dbReference>
<evidence type="ECO:0000313" key="5">
    <source>
        <dbReference type="EMBL" id="OJJ69538.1"/>
    </source>
</evidence>
<dbReference type="PANTHER" id="PTHR11188:SF17">
    <property type="entry name" value="FI21816P1"/>
    <property type="match status" value="1"/>
</dbReference>
<feature type="domain" description="Arrestin C-terminal-like" evidence="4">
    <location>
        <begin position="184"/>
        <end position="325"/>
    </location>
</feature>
<keyword evidence="2" id="KW-0833">Ubl conjugation pathway</keyword>
<dbReference type="OMA" id="EGRRYMN"/>
<reference evidence="6" key="1">
    <citation type="journal article" date="2017" name="Genome Biol.">
        <title>Comparative genomics reveals high biological diversity and specific adaptations in the industrially and medically important fungal genus Aspergillus.</title>
        <authorList>
            <person name="de Vries R.P."/>
            <person name="Riley R."/>
            <person name="Wiebenga A."/>
            <person name="Aguilar-Osorio G."/>
            <person name="Amillis S."/>
            <person name="Uchima C.A."/>
            <person name="Anderluh G."/>
            <person name="Asadollahi M."/>
            <person name="Askin M."/>
            <person name="Barry K."/>
            <person name="Battaglia E."/>
            <person name="Bayram O."/>
            <person name="Benocci T."/>
            <person name="Braus-Stromeyer S.A."/>
            <person name="Caldana C."/>
            <person name="Canovas D."/>
            <person name="Cerqueira G.C."/>
            <person name="Chen F."/>
            <person name="Chen W."/>
            <person name="Choi C."/>
            <person name="Clum A."/>
            <person name="Dos Santos R.A."/>
            <person name="Damasio A.R."/>
            <person name="Diallinas G."/>
            <person name="Emri T."/>
            <person name="Fekete E."/>
            <person name="Flipphi M."/>
            <person name="Freyberg S."/>
            <person name="Gallo A."/>
            <person name="Gournas C."/>
            <person name="Habgood R."/>
            <person name="Hainaut M."/>
            <person name="Harispe M.L."/>
            <person name="Henrissat B."/>
            <person name="Hilden K.S."/>
            <person name="Hope R."/>
            <person name="Hossain A."/>
            <person name="Karabika E."/>
            <person name="Karaffa L."/>
            <person name="Karanyi Z."/>
            <person name="Krasevec N."/>
            <person name="Kuo A."/>
            <person name="Kusch H."/>
            <person name="LaButti K."/>
            <person name="Lagendijk E.L."/>
            <person name="Lapidus A."/>
            <person name="Levasseur A."/>
            <person name="Lindquist E."/>
            <person name="Lipzen A."/>
            <person name="Logrieco A.F."/>
            <person name="MacCabe A."/>
            <person name="Maekelae M.R."/>
            <person name="Malavazi I."/>
            <person name="Melin P."/>
            <person name="Meyer V."/>
            <person name="Mielnichuk N."/>
            <person name="Miskei M."/>
            <person name="Molnar A.P."/>
            <person name="Mule G."/>
            <person name="Ngan C.Y."/>
            <person name="Orejas M."/>
            <person name="Orosz E."/>
            <person name="Ouedraogo J.P."/>
            <person name="Overkamp K.M."/>
            <person name="Park H.-S."/>
            <person name="Perrone G."/>
            <person name="Piumi F."/>
            <person name="Punt P.J."/>
            <person name="Ram A.F."/>
            <person name="Ramon A."/>
            <person name="Rauscher S."/>
            <person name="Record E."/>
            <person name="Riano-Pachon D.M."/>
            <person name="Robert V."/>
            <person name="Roehrig J."/>
            <person name="Ruller R."/>
            <person name="Salamov A."/>
            <person name="Salih N.S."/>
            <person name="Samson R.A."/>
            <person name="Sandor E."/>
            <person name="Sanguinetti M."/>
            <person name="Schuetze T."/>
            <person name="Sepcic K."/>
            <person name="Shelest E."/>
            <person name="Sherlock G."/>
            <person name="Sophianopoulou V."/>
            <person name="Squina F.M."/>
            <person name="Sun H."/>
            <person name="Susca A."/>
            <person name="Todd R.B."/>
            <person name="Tsang A."/>
            <person name="Unkles S.E."/>
            <person name="van de Wiele N."/>
            <person name="van Rossen-Uffink D."/>
            <person name="Oliveira J.V."/>
            <person name="Vesth T.C."/>
            <person name="Visser J."/>
            <person name="Yu J.-H."/>
            <person name="Zhou M."/>
            <person name="Andersen M.R."/>
            <person name="Archer D.B."/>
            <person name="Baker S.E."/>
            <person name="Benoit I."/>
            <person name="Brakhage A.A."/>
            <person name="Braus G.H."/>
            <person name="Fischer R."/>
            <person name="Frisvad J.C."/>
            <person name="Goldman G.H."/>
            <person name="Houbraken J."/>
            <person name="Oakley B."/>
            <person name="Pocsi I."/>
            <person name="Scazzocchio C."/>
            <person name="Seiboth B."/>
            <person name="vanKuyk P.A."/>
            <person name="Wortman J."/>
            <person name="Dyer P.S."/>
            <person name="Grigoriev I.V."/>
        </authorList>
    </citation>
    <scope>NUCLEOTIDE SEQUENCE [LARGE SCALE GENOMIC DNA]</scope>
    <source>
        <strain evidence="6">CBS 101740 / IMI 381727 / IBT 21946</strain>
    </source>
</reference>
<dbReference type="GO" id="GO:0005886">
    <property type="term" value="C:plasma membrane"/>
    <property type="evidence" value="ECO:0007669"/>
    <property type="project" value="TreeGrafter"/>
</dbReference>
<evidence type="ECO:0000256" key="1">
    <source>
        <dbReference type="ARBA" id="ARBA00005298"/>
    </source>
</evidence>
<evidence type="ECO:0000313" key="6">
    <source>
        <dbReference type="Proteomes" id="UP000184499"/>
    </source>
</evidence>
<dbReference type="GeneID" id="93573671"/>
<name>A0A1L9UCY4_ASPBC</name>
<dbReference type="GO" id="GO:0031625">
    <property type="term" value="F:ubiquitin protein ligase binding"/>
    <property type="evidence" value="ECO:0007669"/>
    <property type="project" value="TreeGrafter"/>
</dbReference>
<dbReference type="InterPro" id="IPR014752">
    <property type="entry name" value="Arrestin-like_C"/>
</dbReference>